<evidence type="ECO:0000313" key="4">
    <source>
        <dbReference type="Proteomes" id="UP000437065"/>
    </source>
</evidence>
<reference evidence="3 4" key="1">
    <citation type="submission" date="2019-12" db="EMBL/GenBank/DDBJ databases">
        <title>Isolation and characterization of three novel carbon monoxide-oxidizing members of Halobacteria from salione crusts and soils.</title>
        <authorList>
            <person name="Myers M.R."/>
            <person name="King G.M."/>
        </authorList>
    </citation>
    <scope>NUCLEOTIDE SEQUENCE [LARGE SCALE GENOMIC DNA]</scope>
    <source>
        <strain evidence="3 4">WSA2</strain>
    </source>
</reference>
<proteinExistence type="predicted"/>
<dbReference type="InterPro" id="IPR012859">
    <property type="entry name" value="Pilin_N_archaeal"/>
</dbReference>
<accession>A0A6B0T1N7</accession>
<dbReference type="RefSeq" id="WP_159669490.1">
    <property type="nucleotide sequence ID" value="NZ_WUUS01000010.1"/>
</dbReference>
<evidence type="ECO:0000256" key="1">
    <source>
        <dbReference type="SAM" id="Phobius"/>
    </source>
</evidence>
<protein>
    <submittedName>
        <fullName evidence="3">Type IV pilin</fullName>
    </submittedName>
</protein>
<dbReference type="EMBL" id="WUUS01000010">
    <property type="protein sequence ID" value="MXR42693.1"/>
    <property type="molecule type" value="Genomic_DNA"/>
</dbReference>
<name>A0A6B0T1N7_9EURY</name>
<feature type="domain" description="Archaeal Type IV pilin N-terminal" evidence="2">
    <location>
        <begin position="4"/>
        <end position="54"/>
    </location>
</feature>
<gene>
    <name evidence="3" type="ORF">GRX01_15270</name>
</gene>
<dbReference type="AlphaFoldDB" id="A0A6B0T1N7"/>
<comment type="caution">
    <text evidence="3">The sequence shown here is derived from an EMBL/GenBank/DDBJ whole genome shotgun (WGS) entry which is preliminary data.</text>
</comment>
<sequence>MTDRAVSSVVGVTLLVAIGVLLGVVVGSLALGFDDQLTDPTPRIVLDVTTYSADGSGNGD</sequence>
<dbReference type="InterPro" id="IPR013373">
    <property type="entry name" value="Flagellin/pilin_N_arc"/>
</dbReference>
<keyword evidence="1" id="KW-1133">Transmembrane helix</keyword>
<organism evidence="3 4">
    <name type="scientific">Halobaculum saliterrae</name>
    <dbReference type="NCBI Taxonomy" id="2073113"/>
    <lineage>
        <taxon>Archaea</taxon>
        <taxon>Methanobacteriati</taxon>
        <taxon>Methanobacteriota</taxon>
        <taxon>Stenosarchaea group</taxon>
        <taxon>Halobacteria</taxon>
        <taxon>Halobacteriales</taxon>
        <taxon>Haloferacaceae</taxon>
        <taxon>Halobaculum</taxon>
    </lineage>
</organism>
<dbReference type="NCBIfam" id="TIGR02537">
    <property type="entry name" value="arch_flag_Nterm"/>
    <property type="match status" value="1"/>
</dbReference>
<keyword evidence="1" id="KW-0472">Membrane</keyword>
<dbReference type="Pfam" id="PF07790">
    <property type="entry name" value="Pilin_N"/>
    <property type="match status" value="1"/>
</dbReference>
<keyword evidence="1" id="KW-0812">Transmembrane</keyword>
<evidence type="ECO:0000313" key="3">
    <source>
        <dbReference type="EMBL" id="MXR42693.1"/>
    </source>
</evidence>
<dbReference type="Proteomes" id="UP000437065">
    <property type="component" value="Unassembled WGS sequence"/>
</dbReference>
<evidence type="ECO:0000259" key="2">
    <source>
        <dbReference type="Pfam" id="PF07790"/>
    </source>
</evidence>
<keyword evidence="4" id="KW-1185">Reference proteome</keyword>
<feature type="transmembrane region" description="Helical" evidence="1">
    <location>
        <begin position="12"/>
        <end position="33"/>
    </location>
</feature>